<gene>
    <name evidence="4" type="ordered locus">Zmob_1503</name>
</gene>
<name>A0A0H3G861_ZYMMA</name>
<evidence type="ECO:0000313" key="4">
    <source>
        <dbReference type="EMBL" id="AEH63321.1"/>
    </source>
</evidence>
<dbReference type="AlphaFoldDB" id="A0A0H3G861"/>
<feature type="compositionally biased region" description="Polar residues" evidence="3">
    <location>
        <begin position="50"/>
        <end position="59"/>
    </location>
</feature>
<dbReference type="EMBL" id="CP002850">
    <property type="protein sequence ID" value="AEH63321.1"/>
    <property type="molecule type" value="Genomic_DNA"/>
</dbReference>
<dbReference type="RefSeq" id="WP_011241386.1">
    <property type="nucleotide sequence ID" value="NC_017262.1"/>
</dbReference>
<accession>A0A0H3G861</accession>
<proteinExistence type="predicted"/>
<dbReference type="PROSITE" id="PS51257">
    <property type="entry name" value="PROKAR_LIPOPROTEIN"/>
    <property type="match status" value="1"/>
</dbReference>
<evidence type="ECO:0000313" key="5">
    <source>
        <dbReference type="Proteomes" id="UP000001494"/>
    </source>
</evidence>
<keyword evidence="2" id="KW-0732">Signal</keyword>
<protein>
    <recommendedName>
        <fullName evidence="1">Type IV secretion system putative lipoprotein virB7</fullName>
    </recommendedName>
</protein>
<evidence type="ECO:0000256" key="2">
    <source>
        <dbReference type="ARBA" id="ARBA00022729"/>
    </source>
</evidence>
<sequence precursor="true">MKKSFILFIAVTALTGCSGWPDGQRPPSAGFDQSQNSYHTPNMPYEYGRSSLNSDTFDSSQTTMNNEMLYYEDKALRADNIRDRDTNFAKYLLAKKHQEQPD</sequence>
<dbReference type="Proteomes" id="UP000001494">
    <property type="component" value="Chromosome"/>
</dbReference>
<evidence type="ECO:0000256" key="1">
    <source>
        <dbReference type="ARBA" id="ARBA00017922"/>
    </source>
</evidence>
<feature type="region of interest" description="Disordered" evidence="3">
    <location>
        <begin position="20"/>
        <end position="59"/>
    </location>
</feature>
<dbReference type="HOGENOM" id="CLU_2276424_0_0_5"/>
<reference evidence="4 5" key="1">
    <citation type="journal article" date="2011" name="J. Bacteriol.">
        <title>Genome sequence of the ethanol-producing Zymomonas mobilis subsp. mobilis lectotype strain ATCC 10988.</title>
        <authorList>
            <person name="Pappas K.M."/>
            <person name="Kouvelis V.N."/>
            <person name="Saunders E."/>
            <person name="Brettin T.S."/>
            <person name="Bruce D."/>
            <person name="Detter C."/>
            <person name="Balakireva M."/>
            <person name="Han C.S."/>
            <person name="Savvakis G."/>
            <person name="Kyrpides N.C."/>
            <person name="Typas M.A."/>
        </authorList>
    </citation>
    <scope>NUCLEOTIDE SEQUENCE [LARGE SCALE GENOMIC DNA]</scope>
    <source>
        <strain evidence="5">ATCC 10988 / DSM 424 / CCUG 17860 / LMG 404 / NCIMB 8938 / NRRL B-806 / ZM1</strain>
    </source>
</reference>
<feature type="compositionally biased region" description="Polar residues" evidence="3">
    <location>
        <begin position="31"/>
        <end position="40"/>
    </location>
</feature>
<organism evidence="4 5">
    <name type="scientific">Zymomonas mobilis subsp. mobilis (strain ATCC 10988 / DSM 424 / LMG 404 / NCIMB 8938 / NRRL B-806 / ZM1)</name>
    <dbReference type="NCBI Taxonomy" id="555217"/>
    <lineage>
        <taxon>Bacteria</taxon>
        <taxon>Pseudomonadati</taxon>
        <taxon>Pseudomonadota</taxon>
        <taxon>Alphaproteobacteria</taxon>
        <taxon>Sphingomonadales</taxon>
        <taxon>Zymomonadaceae</taxon>
        <taxon>Zymomonas</taxon>
    </lineage>
</organism>
<evidence type="ECO:0000256" key="3">
    <source>
        <dbReference type="SAM" id="MobiDB-lite"/>
    </source>
</evidence>
<dbReference type="InterPro" id="IPR012640">
    <property type="entry name" value="Membr_lipoprot_lipid_attach_CS"/>
</dbReference>
<dbReference type="KEGG" id="zmm:Zmob_1503"/>
<dbReference type="Pfam" id="PF08139">
    <property type="entry name" value="LPAM_1"/>
    <property type="match status" value="1"/>
</dbReference>